<evidence type="ECO:0000313" key="2">
    <source>
        <dbReference type="Proteomes" id="UP000265341"/>
    </source>
</evidence>
<reference evidence="1 2" key="1">
    <citation type="submission" date="2018-08" db="EMBL/GenBank/DDBJ databases">
        <title>Meiothermus roseus NBRC 110900 genome sequencing project.</title>
        <authorList>
            <person name="Da Costa M.S."/>
            <person name="Albuquerque L."/>
            <person name="Raposo P."/>
            <person name="Froufe H.J.C."/>
            <person name="Barroso C.S."/>
            <person name="Egas C."/>
        </authorList>
    </citation>
    <scope>NUCLEOTIDE SEQUENCE [LARGE SCALE GENOMIC DNA]</scope>
    <source>
        <strain evidence="1 2">NBRC 110900</strain>
    </source>
</reference>
<accession>A0A399F5L1</accession>
<organism evidence="1 2">
    <name type="scientific">Calidithermus roseus</name>
    <dbReference type="NCBI Taxonomy" id="1644118"/>
    <lineage>
        <taxon>Bacteria</taxon>
        <taxon>Thermotogati</taxon>
        <taxon>Deinococcota</taxon>
        <taxon>Deinococci</taxon>
        <taxon>Thermales</taxon>
        <taxon>Thermaceae</taxon>
        <taxon>Calidithermus</taxon>
    </lineage>
</organism>
<keyword evidence="2" id="KW-1185">Reference proteome</keyword>
<comment type="caution">
    <text evidence="1">The sequence shown here is derived from an EMBL/GenBank/DDBJ whole genome shotgun (WGS) entry which is preliminary data.</text>
</comment>
<sequence length="272" mass="30497">MVKVLREVPVKRGVIVVAMLLGLALAQSQPQIVRWGEYTVRIESRSPTESLLRIIRADRTQVEIRGVRFETQLVELTGQEPRELWINENSGGTNCCTTAYFFTQERSFRNMLIYYGRSTGILELRDVNGDKIPEVIVGTDVFADFGGLPRAVYPRLTYLLGWDGVRYVDVTARYPTLGFSTLSFYRQSLESALKTGDGVGARSAALGYYARGLINGQAAEARDWISKNTPAEVRRWLFDLEGEVLRALYADLGCRLTVSYSKVLPPKPVCAN</sequence>
<dbReference type="AlphaFoldDB" id="A0A399F5L1"/>
<dbReference type="EMBL" id="QWLA01000001">
    <property type="protein sequence ID" value="RIH89901.1"/>
    <property type="molecule type" value="Genomic_DNA"/>
</dbReference>
<name>A0A399F5L1_9DEIN</name>
<dbReference type="Proteomes" id="UP000265341">
    <property type="component" value="Unassembled WGS sequence"/>
</dbReference>
<proteinExistence type="predicted"/>
<protein>
    <submittedName>
        <fullName evidence="1">Uncharacterized protein</fullName>
    </submittedName>
</protein>
<evidence type="ECO:0000313" key="1">
    <source>
        <dbReference type="EMBL" id="RIH89901.1"/>
    </source>
</evidence>
<gene>
    <name evidence="1" type="ORF">Mrose_00126</name>
</gene>